<dbReference type="InterPro" id="IPR031985">
    <property type="entry name" value="DUF4787"/>
</dbReference>
<dbReference type="Proteomes" id="UP001189429">
    <property type="component" value="Unassembled WGS sequence"/>
</dbReference>
<gene>
    <name evidence="2" type="ORF">PCOR1329_LOCUS57083</name>
</gene>
<feature type="region of interest" description="Disordered" evidence="1">
    <location>
        <begin position="111"/>
        <end position="148"/>
    </location>
</feature>
<evidence type="ECO:0000313" key="2">
    <source>
        <dbReference type="EMBL" id="CAK0871174.1"/>
    </source>
</evidence>
<name>A0ABN9VDJ0_9DINO</name>
<sequence>MDVGAFFLFGCRRVCQESHRRQACRAALTSGRRARPARCLRMLLVCTALTAVAAKPKKHGGGSASKAHWKKESECAKSICKDFHTDENDDCLAACVSQSCHAEVYAADPLEPGEVDRERQTKFNGCVKREQDEEKKQKAQEKRDARNR</sequence>
<keyword evidence="3" id="KW-1185">Reference proteome</keyword>
<comment type="caution">
    <text evidence="2">The sequence shown here is derived from an EMBL/GenBank/DDBJ whole genome shotgun (WGS) entry which is preliminary data.</text>
</comment>
<dbReference type="Pfam" id="PF16029">
    <property type="entry name" value="DUF4787"/>
    <property type="match status" value="1"/>
</dbReference>
<protein>
    <submittedName>
        <fullName evidence="2">Uncharacterized protein</fullName>
    </submittedName>
</protein>
<organism evidence="2 3">
    <name type="scientific">Prorocentrum cordatum</name>
    <dbReference type="NCBI Taxonomy" id="2364126"/>
    <lineage>
        <taxon>Eukaryota</taxon>
        <taxon>Sar</taxon>
        <taxon>Alveolata</taxon>
        <taxon>Dinophyceae</taxon>
        <taxon>Prorocentrales</taxon>
        <taxon>Prorocentraceae</taxon>
        <taxon>Prorocentrum</taxon>
    </lineage>
</organism>
<evidence type="ECO:0000256" key="1">
    <source>
        <dbReference type="SAM" id="MobiDB-lite"/>
    </source>
</evidence>
<proteinExistence type="predicted"/>
<feature type="compositionally biased region" description="Basic and acidic residues" evidence="1">
    <location>
        <begin position="114"/>
        <end position="148"/>
    </location>
</feature>
<reference evidence="2" key="1">
    <citation type="submission" date="2023-10" db="EMBL/GenBank/DDBJ databases">
        <authorList>
            <person name="Chen Y."/>
            <person name="Shah S."/>
            <person name="Dougan E. K."/>
            <person name="Thang M."/>
            <person name="Chan C."/>
        </authorList>
    </citation>
    <scope>NUCLEOTIDE SEQUENCE [LARGE SCALE GENOMIC DNA]</scope>
</reference>
<accession>A0ABN9VDJ0</accession>
<evidence type="ECO:0000313" key="3">
    <source>
        <dbReference type="Proteomes" id="UP001189429"/>
    </source>
</evidence>
<dbReference type="EMBL" id="CAUYUJ010017042">
    <property type="protein sequence ID" value="CAK0871174.1"/>
    <property type="molecule type" value="Genomic_DNA"/>
</dbReference>